<evidence type="ECO:0000313" key="3">
    <source>
        <dbReference type="Proteomes" id="UP000013201"/>
    </source>
</evidence>
<organism evidence="2 3">
    <name type="scientific">Sphingobium indicum BiD32</name>
    <dbReference type="NCBI Taxonomy" id="1301087"/>
    <lineage>
        <taxon>Bacteria</taxon>
        <taxon>Pseudomonadati</taxon>
        <taxon>Pseudomonadota</taxon>
        <taxon>Alphaproteobacteria</taxon>
        <taxon>Sphingomonadales</taxon>
        <taxon>Sphingomonadaceae</taxon>
        <taxon>Sphingobium</taxon>
    </lineage>
</organism>
<dbReference type="Proteomes" id="UP000013201">
    <property type="component" value="Unassembled WGS sequence"/>
</dbReference>
<keyword evidence="1" id="KW-0472">Membrane</keyword>
<protein>
    <submittedName>
        <fullName evidence="2">Uncharacterized protein</fullName>
    </submittedName>
</protein>
<keyword evidence="3" id="KW-1185">Reference proteome</keyword>
<gene>
    <name evidence="2" type="ORF">EBBID32_15810</name>
</gene>
<keyword evidence="1" id="KW-1133">Transmembrane helix</keyword>
<feature type="transmembrane region" description="Helical" evidence="1">
    <location>
        <begin position="67"/>
        <end position="88"/>
    </location>
</feature>
<evidence type="ECO:0000256" key="1">
    <source>
        <dbReference type="SAM" id="Phobius"/>
    </source>
</evidence>
<accession>N1MNS0</accession>
<dbReference type="RefSeq" id="WP_006953604.1">
    <property type="nucleotide sequence ID" value="NZ_CAVK010000072.1"/>
</dbReference>
<sequence>MQQLTAVELANWMALYLAAGFCCTIALGLSCAMIMVELYRERCWATVTSLRSAALFVPKTWWRWQKLYVTSMPVTLGIVMLFAASMSWR</sequence>
<feature type="transmembrane region" description="Helical" evidence="1">
    <location>
        <begin position="12"/>
        <end position="36"/>
    </location>
</feature>
<comment type="caution">
    <text evidence="2">The sequence shown here is derived from an EMBL/GenBank/DDBJ whole genome shotgun (WGS) entry which is preliminary data.</text>
</comment>
<dbReference type="AlphaFoldDB" id="N1MNS0"/>
<reference evidence="2 3" key="1">
    <citation type="submission" date="2013-03" db="EMBL/GenBank/DDBJ databases">
        <authorList>
            <person name="Le V."/>
        </authorList>
    </citation>
    <scope>NUCLEOTIDE SEQUENCE [LARGE SCALE GENOMIC DNA]</scope>
    <source>
        <strain evidence="2 3">BiD32</strain>
    </source>
</reference>
<dbReference type="OrthoDB" id="7572638at2"/>
<reference evidence="3" key="2">
    <citation type="submission" date="2013-04" db="EMBL/GenBank/DDBJ databases">
        <title>Bisphenol A degrading Sphingobium sp. strain BiD32.</title>
        <authorList>
            <person name="Nielsen J.L."/>
            <person name="Zhou N.A."/>
            <person name="Kjeldal H."/>
        </authorList>
    </citation>
    <scope>NUCLEOTIDE SEQUENCE [LARGE SCALE GENOMIC DNA]</scope>
    <source>
        <strain evidence="3">BiD32</strain>
    </source>
</reference>
<proteinExistence type="predicted"/>
<keyword evidence="1" id="KW-0812">Transmembrane</keyword>
<name>N1MNS0_9SPHN</name>
<dbReference type="EMBL" id="CAVK010000072">
    <property type="protein sequence ID" value="CCW17242.1"/>
    <property type="molecule type" value="Genomic_DNA"/>
</dbReference>
<evidence type="ECO:0000313" key="2">
    <source>
        <dbReference type="EMBL" id="CCW17242.1"/>
    </source>
</evidence>